<organism evidence="1 2">
    <name type="scientific">Holothuria leucospilota</name>
    <name type="common">Black long sea cucumber</name>
    <name type="synonym">Mertensiothuria leucospilota</name>
    <dbReference type="NCBI Taxonomy" id="206669"/>
    <lineage>
        <taxon>Eukaryota</taxon>
        <taxon>Metazoa</taxon>
        <taxon>Echinodermata</taxon>
        <taxon>Eleutherozoa</taxon>
        <taxon>Echinozoa</taxon>
        <taxon>Holothuroidea</taxon>
        <taxon>Aspidochirotacea</taxon>
        <taxon>Aspidochirotida</taxon>
        <taxon>Holothuriidae</taxon>
        <taxon>Holothuria</taxon>
    </lineage>
</organism>
<dbReference type="EMBL" id="JAIZAY010000023">
    <property type="protein sequence ID" value="KAJ8019846.1"/>
    <property type="molecule type" value="Genomic_DNA"/>
</dbReference>
<evidence type="ECO:0000313" key="2">
    <source>
        <dbReference type="Proteomes" id="UP001152320"/>
    </source>
</evidence>
<sequence>MFLPIPTESHRRNTAEPRDSLDFNFQHTLPASLLEILRAQTHIADAVHSACENRPQFQIINKGYRT</sequence>
<keyword evidence="2" id="KW-1185">Reference proteome</keyword>
<accession>A0A9Q0YJC7</accession>
<protein>
    <submittedName>
        <fullName evidence="1">Uncharacterized protein</fullName>
    </submittedName>
</protein>
<dbReference type="AlphaFoldDB" id="A0A9Q0YJC7"/>
<reference evidence="1" key="1">
    <citation type="submission" date="2021-10" db="EMBL/GenBank/DDBJ databases">
        <title>Tropical sea cucumber genome reveals ecological adaptation and Cuvierian tubules defense mechanism.</title>
        <authorList>
            <person name="Chen T."/>
        </authorList>
    </citation>
    <scope>NUCLEOTIDE SEQUENCE</scope>
    <source>
        <strain evidence="1">Nanhai2018</strain>
        <tissue evidence="1">Muscle</tissue>
    </source>
</reference>
<comment type="caution">
    <text evidence="1">The sequence shown here is derived from an EMBL/GenBank/DDBJ whole genome shotgun (WGS) entry which is preliminary data.</text>
</comment>
<dbReference type="Proteomes" id="UP001152320">
    <property type="component" value="Chromosome 23"/>
</dbReference>
<name>A0A9Q0YJC7_HOLLE</name>
<gene>
    <name evidence="1" type="ORF">HOLleu_41611</name>
</gene>
<proteinExistence type="predicted"/>
<evidence type="ECO:0000313" key="1">
    <source>
        <dbReference type="EMBL" id="KAJ8019846.1"/>
    </source>
</evidence>